<dbReference type="Proteomes" id="UP001628179">
    <property type="component" value="Unassembled WGS sequence"/>
</dbReference>
<keyword evidence="4" id="KW-0560">Oxidoreductase</keyword>
<dbReference type="SUPFAM" id="SSF51905">
    <property type="entry name" value="FAD/NAD(P)-binding domain"/>
    <property type="match status" value="3"/>
</dbReference>
<dbReference type="PANTHER" id="PTHR42877">
    <property type="entry name" value="L-ORNITHINE N(5)-MONOOXYGENASE-RELATED"/>
    <property type="match status" value="1"/>
</dbReference>
<dbReference type="InterPro" id="IPR051209">
    <property type="entry name" value="FAD-bind_Monooxygenase_sf"/>
</dbReference>
<comment type="similarity">
    <text evidence="1">Belongs to the FAD-binding monooxygenase family.</text>
</comment>
<proteinExistence type="inferred from homology"/>
<keyword evidence="3" id="KW-0274">FAD</keyword>
<dbReference type="PANTHER" id="PTHR42877:SF7">
    <property type="entry name" value="FLAVIN-BINDING MONOOXYGENASE-RELATED"/>
    <property type="match status" value="1"/>
</dbReference>
<dbReference type="EMBL" id="BAAFSV010000001">
    <property type="protein sequence ID" value="GAB1311413.1"/>
    <property type="molecule type" value="Genomic_DNA"/>
</dbReference>
<organism evidence="6 7">
    <name type="scientific">Madurella fahalii</name>
    <dbReference type="NCBI Taxonomy" id="1157608"/>
    <lineage>
        <taxon>Eukaryota</taxon>
        <taxon>Fungi</taxon>
        <taxon>Dikarya</taxon>
        <taxon>Ascomycota</taxon>
        <taxon>Pezizomycotina</taxon>
        <taxon>Sordariomycetes</taxon>
        <taxon>Sordariomycetidae</taxon>
        <taxon>Sordariales</taxon>
        <taxon>Sordariales incertae sedis</taxon>
        <taxon>Madurella</taxon>
    </lineage>
</organism>
<evidence type="ECO:0000313" key="6">
    <source>
        <dbReference type="EMBL" id="GAB1311413.1"/>
    </source>
</evidence>
<evidence type="ECO:0000256" key="3">
    <source>
        <dbReference type="ARBA" id="ARBA00022827"/>
    </source>
</evidence>
<dbReference type="RefSeq" id="XP_070913146.1">
    <property type="nucleotide sequence ID" value="XM_071057045.1"/>
</dbReference>
<dbReference type="Pfam" id="PF00743">
    <property type="entry name" value="FMO-like"/>
    <property type="match status" value="1"/>
</dbReference>
<comment type="caution">
    <text evidence="6">The sequence shown here is derived from an EMBL/GenBank/DDBJ whole genome shotgun (WGS) entry which is preliminary data.</text>
</comment>
<name>A0ABQ0G0Y2_9PEZI</name>
<dbReference type="InterPro" id="IPR020946">
    <property type="entry name" value="Flavin_mOase-like"/>
</dbReference>
<sequence>MAAVNGHSNEHDGRKFVLKDVPVENLRPLKVVVVGAGFSGILAAIRIPERLRNVELVVYEKSERVGGVWWLNKYPGVACDIPSHSYQYTFAPNPHWSNLYAPGSEIQQYLEGVAERFGATRFIKTSHKVEHCEWDDSQKKWKIKVRNLITGETLEDAANVLVTARGQLNDMSWPDIPGLNNFQGKIMHSGDWDTTYDLRNKKIGIIGNGSSAIQIIPSLQKVEGASLTCFMRSPTWISSAFGDSGMVDLGLDPANTDFSEEQRRTLATDPVKFLEFRKVFESGGNLIQDSTILGTEMQKALQSDFHKAMHDKLQTRPDLLALLIPSFAPGCRRLTPGKGFLESLLAPNVSVVSNPIQRITSSGVDVATVAIVTTAASPSSSSSSSSEPDTSIPLDVLICATGYNVSSAPPFPILGRGGLSLAARWSERPETYLSLAVDGFPNLLMMFGPNSAIGFGSLTKMLEAEADYVVAAVRKLQKEDYAAMEPRPERVRDFGAYVDAYFARTVYVGACRSWYRRGDRIVGLWPGSTLHALEALRAPRWEDWNYESVDGGEGNKLRWLGNGSSVTQIDGDPSWYINPDEVEVPVEGTPEKNPKYKARPWSY</sequence>
<evidence type="ECO:0008006" key="8">
    <source>
        <dbReference type="Google" id="ProtNLM"/>
    </source>
</evidence>
<keyword evidence="2" id="KW-0285">Flavoprotein</keyword>
<gene>
    <name evidence="6" type="ORF">MFIFM68171_01623</name>
</gene>
<dbReference type="InterPro" id="IPR036188">
    <property type="entry name" value="FAD/NAD-bd_sf"/>
</dbReference>
<keyword evidence="7" id="KW-1185">Reference proteome</keyword>
<evidence type="ECO:0000256" key="1">
    <source>
        <dbReference type="ARBA" id="ARBA00010139"/>
    </source>
</evidence>
<dbReference type="Gene3D" id="3.50.50.60">
    <property type="entry name" value="FAD/NAD(P)-binding domain"/>
    <property type="match status" value="2"/>
</dbReference>
<reference evidence="6 7" key="1">
    <citation type="submission" date="2024-09" db="EMBL/GenBank/DDBJ databases">
        <title>Itraconazole resistance in Madurella fahalii resulting from another homologue of gene encoding cytochrome P450 14-alpha sterol demethylase (CYP51).</title>
        <authorList>
            <person name="Yoshioka I."/>
            <person name="Fahal A.H."/>
            <person name="Kaneko S."/>
            <person name="Yaguchi T."/>
        </authorList>
    </citation>
    <scope>NUCLEOTIDE SEQUENCE [LARGE SCALE GENOMIC DNA]</scope>
    <source>
        <strain evidence="6 7">IFM 68171</strain>
    </source>
</reference>
<evidence type="ECO:0000256" key="2">
    <source>
        <dbReference type="ARBA" id="ARBA00022630"/>
    </source>
</evidence>
<protein>
    <recommendedName>
        <fullName evidence="8">FAD/NAD(P)-binding domain-containing protein</fullName>
    </recommendedName>
</protein>
<evidence type="ECO:0000256" key="4">
    <source>
        <dbReference type="ARBA" id="ARBA00023002"/>
    </source>
</evidence>
<evidence type="ECO:0000256" key="5">
    <source>
        <dbReference type="SAM" id="MobiDB-lite"/>
    </source>
</evidence>
<feature type="region of interest" description="Disordered" evidence="5">
    <location>
        <begin position="584"/>
        <end position="603"/>
    </location>
</feature>
<accession>A0ABQ0G0Y2</accession>
<dbReference type="GeneID" id="98172368"/>
<evidence type="ECO:0000313" key="7">
    <source>
        <dbReference type="Proteomes" id="UP001628179"/>
    </source>
</evidence>